<accession>A0A0F9SZD3</accession>
<proteinExistence type="predicted"/>
<protein>
    <submittedName>
        <fullName evidence="1">Uncharacterized protein</fullName>
    </submittedName>
</protein>
<gene>
    <name evidence="1" type="ORF">LCGC14_0792030</name>
</gene>
<name>A0A0F9SZD3_9ZZZZ</name>
<reference evidence="1" key="1">
    <citation type="journal article" date="2015" name="Nature">
        <title>Complex archaea that bridge the gap between prokaryotes and eukaryotes.</title>
        <authorList>
            <person name="Spang A."/>
            <person name="Saw J.H."/>
            <person name="Jorgensen S.L."/>
            <person name="Zaremba-Niedzwiedzka K."/>
            <person name="Martijn J."/>
            <person name="Lind A.E."/>
            <person name="van Eijk R."/>
            <person name="Schleper C."/>
            <person name="Guy L."/>
            <person name="Ettema T.J."/>
        </authorList>
    </citation>
    <scope>NUCLEOTIDE SEQUENCE</scope>
</reference>
<organism evidence="1">
    <name type="scientific">marine sediment metagenome</name>
    <dbReference type="NCBI Taxonomy" id="412755"/>
    <lineage>
        <taxon>unclassified sequences</taxon>
        <taxon>metagenomes</taxon>
        <taxon>ecological metagenomes</taxon>
    </lineage>
</organism>
<comment type="caution">
    <text evidence="1">The sequence shown here is derived from an EMBL/GenBank/DDBJ whole genome shotgun (WGS) entry which is preliminary data.</text>
</comment>
<dbReference type="AlphaFoldDB" id="A0A0F9SZD3"/>
<dbReference type="EMBL" id="LAZR01002095">
    <property type="protein sequence ID" value="KKN34613.1"/>
    <property type="molecule type" value="Genomic_DNA"/>
</dbReference>
<sequence length="112" mass="13274">MKIKTSQGRHFKEDKLLWFQTNGSEKWEAISLRKLLLLINKLGVNEVKKYKRILENGGELWFEESIKEILELNKKEIDLTNEENKETLLAFCNKWKLPTEKVIQTKLGELEL</sequence>
<evidence type="ECO:0000313" key="1">
    <source>
        <dbReference type="EMBL" id="KKN34613.1"/>
    </source>
</evidence>